<dbReference type="EMBL" id="CP045483">
    <property type="protein sequence ID" value="QGR19538.1"/>
    <property type="molecule type" value="Genomic_DNA"/>
</dbReference>
<dbReference type="GeneID" id="42798553"/>
<dbReference type="KEGG" id="sazo:D1868_05745"/>
<feature type="transmembrane region" description="Helical" evidence="7">
    <location>
        <begin position="1070"/>
        <end position="1097"/>
    </location>
</feature>
<evidence type="ECO:0000259" key="8">
    <source>
        <dbReference type="PROSITE" id="PS50156"/>
    </source>
</evidence>
<feature type="transmembrane region" description="Helical" evidence="7">
    <location>
        <begin position="1103"/>
        <end position="1129"/>
    </location>
</feature>
<comment type="subcellular location">
    <subcellularLocation>
        <location evidence="1">Cell membrane</location>
        <topology evidence="1">Multi-pass membrane protein</topology>
    </subcellularLocation>
</comment>
<feature type="transmembrane region" description="Helical" evidence="7">
    <location>
        <begin position="679"/>
        <end position="699"/>
    </location>
</feature>
<dbReference type="RefSeq" id="WP_156006409.1">
    <property type="nucleotide sequence ID" value="NZ_CP045483.1"/>
</dbReference>
<keyword evidence="10" id="KW-1185">Reference proteome</keyword>
<evidence type="ECO:0000313" key="10">
    <source>
        <dbReference type="Proteomes" id="UP000423396"/>
    </source>
</evidence>
<feature type="transmembrane region" description="Helical" evidence="7">
    <location>
        <begin position="1022"/>
        <end position="1049"/>
    </location>
</feature>
<keyword evidence="6 7" id="KW-0472">Membrane</keyword>
<proteinExistence type="inferred from homology"/>
<feature type="domain" description="SSD" evidence="8">
    <location>
        <begin position="641"/>
        <end position="773"/>
    </location>
</feature>
<dbReference type="GO" id="GO:0005886">
    <property type="term" value="C:plasma membrane"/>
    <property type="evidence" value="ECO:0007669"/>
    <property type="project" value="UniProtKB-SubCell"/>
</dbReference>
<feature type="transmembrane region" description="Helical" evidence="7">
    <location>
        <begin position="996"/>
        <end position="1016"/>
    </location>
</feature>
<dbReference type="PANTHER" id="PTHR33406:SF6">
    <property type="entry name" value="MEMBRANE PROTEIN YDGH-RELATED"/>
    <property type="match status" value="1"/>
</dbReference>
<comment type="similarity">
    <text evidence="2">Belongs to the resistance-nodulation-cell division (RND) (TC 2.A.6) family. MmpL subfamily.</text>
</comment>
<organism evidence="9 10">
    <name type="scientific">Stygiolobus azoricus</name>
    <dbReference type="NCBI Taxonomy" id="41675"/>
    <lineage>
        <taxon>Archaea</taxon>
        <taxon>Thermoproteota</taxon>
        <taxon>Thermoprotei</taxon>
        <taxon>Sulfolobales</taxon>
        <taxon>Sulfolobaceae</taxon>
        <taxon>Stygiolobus</taxon>
    </lineage>
</organism>
<dbReference type="Proteomes" id="UP000423396">
    <property type="component" value="Chromosome"/>
</dbReference>
<feature type="transmembrane region" description="Helical" evidence="7">
    <location>
        <begin position="801"/>
        <end position="823"/>
    </location>
</feature>
<evidence type="ECO:0000256" key="6">
    <source>
        <dbReference type="ARBA" id="ARBA00023136"/>
    </source>
</evidence>
<evidence type="ECO:0000256" key="5">
    <source>
        <dbReference type="ARBA" id="ARBA00022989"/>
    </source>
</evidence>
<evidence type="ECO:0000256" key="7">
    <source>
        <dbReference type="SAM" id="Phobius"/>
    </source>
</evidence>
<sequence length="1140" mass="127745">MFDALGKFIVNKWYVVIALWVITLVIAAPLSSLFFKSVSYKVTISVPGSTSEKAESIVSNYFNLSGAAGSNAVIIVRGNVTPYIGYFANLTNHGNISITNYFSIEKSLLNKTLYSLNKEISNLTDVLQNITKSEANVSSFLFKVRENMTSEVNNLLKLHNATLKVEQEFVNLSYKINSTSEQLVELHNAMIQNYSTFVKIHEGEIQTNQTAYNISRFLYVPVSIFLNYWEYYYNLTHNVSEANFYAFEKTYPLLSGKEAEYFYLFYQKWSSSQPLPDPYAVAQLVVENVSDEIFNSSQLFFVNFMFKYVNLSNFNNPLYDEIFTIYYFNYTYNVPLNLAKLLLYNTPQTVLFLVYSEKTGIPINVIQDVFYATPSNVSKVSLSLILSKVNSTSEREFIQCVYENLSENPSTFAVRYVSVHANVSYDIVRDSLNINSTSDAVAFLAEEISNKTGLPSWMFSSLYYKGNVSNLSAYLVSLHLNKLESLLKASNLTAKQLALRLLNNTEPRPLAVTLIVNYINSTSPIIVLNKTLLIQDLLHNYTYYQVLLSGKYPVYLNISNELYSNDTLLLFLKGNFTYNEASDLEKMIEGQTHLNLTLTGSEPISQQLKDVASVAYSTAIPVGIALAILLAGIYFRSFIAAFMPLTIYFSAFFVSSVFLYVLVIKVLHITVNFLTPSEVLLLSLGLGTDYVVFIASRYVEEREKGVSSKDAVYEAVRWGGRAVTITALIVMLSFFFIYIYRIPFFSDTAISDMLSVIIIWLAAITLFPAILRVAGDRLFFPRRFNKKEEIKPRSLKNPGKIVGLISAIVIVASLFALFTPLTLNVLALLPPSQATEGITFLSSSFTSANVFPIYVVIPYNGSGNFSLSEYNYFVNIYKNLSSIQGVTAVDSPVSPYGYLVNYSSLSSYNYTQYISHGYALFIVNQKYQPFSLQAFNVVKHVLSVVGSRGYVGGGPVDSYNIYNFVQSNFFIVLGEIAFTMFVILLVMTRSLSVSSVIIYVILSAVGITLGLERFIFNTLLGFSIFAVVPLFLVAIIIGIGMDYNIFLIARIHEELEKGKDMDDAISTSVGALRLTIAFLGLIFAGTLGSLMLVNASILQELGFAFAVAAIMETTVLWAYLAPSLLLILYKRFKIRPKLIV</sequence>
<protein>
    <submittedName>
        <fullName evidence="9">MMPL family transporter</fullName>
    </submittedName>
</protein>
<evidence type="ECO:0000256" key="3">
    <source>
        <dbReference type="ARBA" id="ARBA00022475"/>
    </source>
</evidence>
<dbReference type="PANTHER" id="PTHR33406">
    <property type="entry name" value="MEMBRANE PROTEIN MJ1562-RELATED"/>
    <property type="match status" value="1"/>
</dbReference>
<dbReference type="InterPro" id="IPR050545">
    <property type="entry name" value="Mycobact_MmpL"/>
</dbReference>
<feature type="transmembrane region" description="Helical" evidence="7">
    <location>
        <begin position="647"/>
        <end position="667"/>
    </location>
</feature>
<evidence type="ECO:0000256" key="1">
    <source>
        <dbReference type="ARBA" id="ARBA00004651"/>
    </source>
</evidence>
<evidence type="ECO:0000256" key="2">
    <source>
        <dbReference type="ARBA" id="ARBA00010157"/>
    </source>
</evidence>
<feature type="transmembrane region" description="Helical" evidence="7">
    <location>
        <begin position="969"/>
        <end position="987"/>
    </location>
</feature>
<accession>A0A650CP24</accession>
<keyword evidence="4 7" id="KW-0812">Transmembrane</keyword>
<dbReference type="OrthoDB" id="42357at2157"/>
<dbReference type="InterPro" id="IPR000731">
    <property type="entry name" value="SSD"/>
</dbReference>
<dbReference type="Pfam" id="PF03176">
    <property type="entry name" value="MMPL"/>
    <property type="match status" value="2"/>
</dbReference>
<feature type="transmembrane region" description="Helical" evidence="7">
    <location>
        <begin position="720"/>
        <end position="741"/>
    </location>
</feature>
<dbReference type="PROSITE" id="PS50156">
    <property type="entry name" value="SSD"/>
    <property type="match status" value="1"/>
</dbReference>
<dbReference type="Gene3D" id="1.20.1640.10">
    <property type="entry name" value="Multidrug efflux transporter AcrB transmembrane domain"/>
    <property type="match status" value="2"/>
</dbReference>
<keyword evidence="3" id="KW-1003">Cell membrane</keyword>
<keyword evidence="5 7" id="KW-1133">Transmembrane helix</keyword>
<evidence type="ECO:0000313" key="9">
    <source>
        <dbReference type="EMBL" id="QGR19538.1"/>
    </source>
</evidence>
<feature type="transmembrane region" description="Helical" evidence="7">
    <location>
        <begin position="753"/>
        <end position="780"/>
    </location>
</feature>
<feature type="transmembrane region" description="Helical" evidence="7">
    <location>
        <begin position="12"/>
        <end position="35"/>
    </location>
</feature>
<reference evidence="9 10" key="1">
    <citation type="submission" date="2019-10" db="EMBL/GenBank/DDBJ databases">
        <title>Genome Sequences from Six Type Strain Members of the Archaeal Family Sulfolobaceae: Acidianus ambivalens, Acidianus infernus, Metallosphaera prunae, Stygiolobus azoricus, Sulfolobus metallicus, and Sulfurisphaera ohwakuensis.</title>
        <authorList>
            <person name="Counts J.A."/>
            <person name="Kelly R.M."/>
        </authorList>
    </citation>
    <scope>NUCLEOTIDE SEQUENCE [LARGE SCALE GENOMIC DNA]</scope>
    <source>
        <strain evidence="9 10">FC6</strain>
    </source>
</reference>
<gene>
    <name evidence="9" type="ORF">D1868_05745</name>
</gene>
<feature type="transmembrane region" description="Helical" evidence="7">
    <location>
        <begin position="614"/>
        <end position="635"/>
    </location>
</feature>
<dbReference type="InterPro" id="IPR004869">
    <property type="entry name" value="MMPL_dom"/>
</dbReference>
<dbReference type="SUPFAM" id="SSF82866">
    <property type="entry name" value="Multidrug efflux transporter AcrB transmembrane domain"/>
    <property type="match status" value="2"/>
</dbReference>
<dbReference type="AlphaFoldDB" id="A0A650CP24"/>
<evidence type="ECO:0000256" key="4">
    <source>
        <dbReference type="ARBA" id="ARBA00022692"/>
    </source>
</evidence>
<name>A0A650CP24_9CREN</name>